<keyword evidence="3" id="KW-0812">Transmembrane</keyword>
<dbReference type="InterPro" id="IPR008984">
    <property type="entry name" value="SMAD_FHA_dom_sf"/>
</dbReference>
<dbReference type="PANTHER" id="PTHR15715">
    <property type="entry name" value="CENTROSOMAL PROTEIN OF 170 KDA"/>
    <property type="match status" value="1"/>
</dbReference>
<feature type="compositionally biased region" description="Basic and acidic residues" evidence="2">
    <location>
        <begin position="437"/>
        <end position="459"/>
    </location>
</feature>
<protein>
    <recommendedName>
        <fullName evidence="4">FHA domain-containing protein</fullName>
    </recommendedName>
</protein>
<feature type="domain" description="FHA" evidence="4">
    <location>
        <begin position="61"/>
        <end position="116"/>
    </location>
</feature>
<evidence type="ECO:0000256" key="2">
    <source>
        <dbReference type="SAM" id="MobiDB-lite"/>
    </source>
</evidence>
<dbReference type="PANTHER" id="PTHR15715:SF37">
    <property type="entry name" value="LD47843P"/>
    <property type="match status" value="1"/>
</dbReference>
<comment type="caution">
    <text evidence="5">The sequence shown here is derived from an EMBL/GenBank/DDBJ whole genome shotgun (WGS) entry which is preliminary data.</text>
</comment>
<keyword evidence="3" id="KW-1133">Transmembrane helix</keyword>
<dbReference type="SUPFAM" id="SSF49879">
    <property type="entry name" value="SMAD/FHA domain"/>
    <property type="match status" value="1"/>
</dbReference>
<dbReference type="CDD" id="cd22679">
    <property type="entry name" value="FHA_SLMAP"/>
    <property type="match status" value="1"/>
</dbReference>
<reference evidence="5" key="1">
    <citation type="journal article" date="2023" name="Insect Mol. Biol.">
        <title>Genome sequencing provides insights into the evolution of gene families encoding plant cell wall-degrading enzymes in longhorned beetles.</title>
        <authorList>
            <person name="Shin N.R."/>
            <person name="Okamura Y."/>
            <person name="Kirsch R."/>
            <person name="Pauchet Y."/>
        </authorList>
    </citation>
    <scope>NUCLEOTIDE SEQUENCE</scope>
    <source>
        <strain evidence="5">MMC_N1</strain>
    </source>
</reference>
<organism evidence="5 6">
    <name type="scientific">Molorchus minor</name>
    <dbReference type="NCBI Taxonomy" id="1323400"/>
    <lineage>
        <taxon>Eukaryota</taxon>
        <taxon>Metazoa</taxon>
        <taxon>Ecdysozoa</taxon>
        <taxon>Arthropoda</taxon>
        <taxon>Hexapoda</taxon>
        <taxon>Insecta</taxon>
        <taxon>Pterygota</taxon>
        <taxon>Neoptera</taxon>
        <taxon>Endopterygota</taxon>
        <taxon>Coleoptera</taxon>
        <taxon>Polyphaga</taxon>
        <taxon>Cucujiformia</taxon>
        <taxon>Chrysomeloidea</taxon>
        <taxon>Cerambycidae</taxon>
        <taxon>Lamiinae</taxon>
        <taxon>Monochamini</taxon>
        <taxon>Molorchus</taxon>
    </lineage>
</organism>
<feature type="transmembrane region" description="Helical" evidence="3">
    <location>
        <begin position="658"/>
        <end position="678"/>
    </location>
</feature>
<name>A0ABQ9JCJ3_9CUCU</name>
<keyword evidence="6" id="KW-1185">Reference proteome</keyword>
<dbReference type="PROSITE" id="PS50006">
    <property type="entry name" value="FHA_DOMAIN"/>
    <property type="match status" value="1"/>
</dbReference>
<evidence type="ECO:0000256" key="1">
    <source>
        <dbReference type="SAM" id="Coils"/>
    </source>
</evidence>
<dbReference type="InterPro" id="IPR051176">
    <property type="entry name" value="Cent_Immune-Sig_Mod"/>
</dbReference>
<feature type="coiled-coil region" evidence="1">
    <location>
        <begin position="525"/>
        <end position="632"/>
    </location>
</feature>
<keyword evidence="3" id="KW-0472">Membrane</keyword>
<dbReference type="Proteomes" id="UP001162164">
    <property type="component" value="Unassembled WGS sequence"/>
</dbReference>
<sequence>MVVVSGSWVKNVATYPPPTVNSDIVIPNENEMAVPAAKAILICRPNSHIFQERTLSLDQPVKVGRSVGRVKPSSTNAIFDCKVLSRHHALLWYENGKFFLQDTKSSNGTFVNNNKLAPESENHELSSGDIVQFGVDVVENNKKVTHGCIIATIKLFLPDGKVAKASPSITDSDRHVKGSNALETKLTALQNVVDETRKSAEESWQAYVGEERLLSRVSALENQLQQANKNWGEDRLREELAKLQDSNEGYQIAAKEELEKLHAERLQAVSLAMEQERARITAEQEAILAKEQCAQAQLELEEVAQKLTEQQKRIEEQRIQQQQHEHELETRLEAEYSKVLELELKLHELKMLSNQDFRSMDDSVKHNLIYNDDLKSKEEMLAENENCDLDLNKSNGIDNHINLMVRPVLDTSENEIESDESSELCEQLESDNAYKNNTHEETKKVTFKLPEESDTKEADNNESQNESENDKDDVEKSNYNSDHVDSKTLKYQFQSAQNELKRKIELLESVASANKLKISELDRALTEEKEIAQQRLEENETLKQEFVLLQQKWKESCNENQQYKDKISHLGNELELAQKQLKEALENTKENHVGKSRDKTTISNNVVTYDQLVNVEEELVLLKERFAQTGEEKLKLQRDLLAMTDKYNMVCNRSYNKYFFYVAPLVFMVLYLLVSAMIS</sequence>
<dbReference type="Pfam" id="PF00498">
    <property type="entry name" value="FHA"/>
    <property type="match status" value="1"/>
</dbReference>
<keyword evidence="1" id="KW-0175">Coiled coil</keyword>
<gene>
    <name evidence="5" type="ORF">NQ317_000281</name>
</gene>
<dbReference type="Gene3D" id="2.60.200.20">
    <property type="match status" value="1"/>
</dbReference>
<feature type="region of interest" description="Disordered" evidence="2">
    <location>
        <begin position="431"/>
        <end position="483"/>
    </location>
</feature>
<evidence type="ECO:0000256" key="3">
    <source>
        <dbReference type="SAM" id="Phobius"/>
    </source>
</evidence>
<accession>A0ABQ9JCJ3</accession>
<dbReference type="EMBL" id="JAPWTJ010000836">
    <property type="protein sequence ID" value="KAJ8975353.1"/>
    <property type="molecule type" value="Genomic_DNA"/>
</dbReference>
<evidence type="ECO:0000259" key="4">
    <source>
        <dbReference type="PROSITE" id="PS50006"/>
    </source>
</evidence>
<feature type="coiled-coil region" evidence="1">
    <location>
        <begin position="286"/>
        <end position="327"/>
    </location>
</feature>
<evidence type="ECO:0000313" key="5">
    <source>
        <dbReference type="EMBL" id="KAJ8975353.1"/>
    </source>
</evidence>
<feature type="coiled-coil region" evidence="1">
    <location>
        <begin position="210"/>
        <end position="260"/>
    </location>
</feature>
<evidence type="ECO:0000313" key="6">
    <source>
        <dbReference type="Proteomes" id="UP001162164"/>
    </source>
</evidence>
<dbReference type="InterPro" id="IPR000253">
    <property type="entry name" value="FHA_dom"/>
</dbReference>
<dbReference type="SMART" id="SM00240">
    <property type="entry name" value="FHA"/>
    <property type="match status" value="1"/>
</dbReference>
<proteinExistence type="predicted"/>